<gene>
    <name evidence="1" type="ORF">COPG_00070</name>
</gene>
<dbReference type="KEGG" id="vg:13165487"/>
<accession>I3UMF1</accession>
<organism evidence="1 2">
    <name type="scientific">Colwellia phage 9A</name>
    <dbReference type="NCBI Taxonomy" id="765765"/>
    <lineage>
        <taxon>Viruses</taxon>
        <taxon>Duplodnaviria</taxon>
        <taxon>Heunggongvirae</taxon>
        <taxon>Uroviricota</taxon>
        <taxon>Caudoviricetes</taxon>
        <taxon>Franklinbayvirus</taxon>
        <taxon>Franklinbayvirus fv9A</taxon>
    </lineage>
</organism>
<evidence type="ECO:0000313" key="1">
    <source>
        <dbReference type="EMBL" id="AFK66666.1"/>
    </source>
</evidence>
<dbReference type="EMBL" id="HQ317390">
    <property type="protein sequence ID" value="AFK66666.1"/>
    <property type="molecule type" value="Genomic_DNA"/>
</dbReference>
<dbReference type="RefSeq" id="YP_006489256.1">
    <property type="nucleotide sequence ID" value="NC_018088.1"/>
</dbReference>
<sequence length="100" mass="11812">MSGFYYEVRLVDLELTPTQVTKIRDYIRSQVRDMAAIDSGDFLRSLKTSWNKGTKILRIYSELYYAGYIEGGNINYVYHKDKIQNVLIRMGLKVSPRRYF</sequence>
<protein>
    <submittedName>
        <fullName evidence="1">Uncharacterized protein</fullName>
    </submittedName>
</protein>
<name>I3UMF1_9CAUD</name>
<dbReference type="Proteomes" id="UP000005266">
    <property type="component" value="Segment"/>
</dbReference>
<reference evidence="1 2" key="1">
    <citation type="journal article" date="2013" name="Extremophiles">
        <title>Genomic analysis of cold-active Colwelliaphage 9A and psychrophilic phage-host interactions.</title>
        <authorList>
            <person name="Colangelo-Lillis J.R."/>
            <person name="Deming J.W."/>
        </authorList>
    </citation>
    <scope>NUCLEOTIDE SEQUENCE [LARGE SCALE GENOMIC DNA]</scope>
    <source>
        <strain evidence="1">9A</strain>
    </source>
</reference>
<proteinExistence type="predicted"/>
<dbReference type="GeneID" id="13165487"/>
<keyword evidence="2" id="KW-1185">Reference proteome</keyword>
<evidence type="ECO:0000313" key="2">
    <source>
        <dbReference type="Proteomes" id="UP000005266"/>
    </source>
</evidence>